<dbReference type="EMBL" id="JADGJH010000426">
    <property type="protein sequence ID" value="KAJ3129358.1"/>
    <property type="molecule type" value="Genomic_DNA"/>
</dbReference>
<evidence type="ECO:0000256" key="1">
    <source>
        <dbReference type="ARBA" id="ARBA00005753"/>
    </source>
</evidence>
<feature type="domain" description="Cyclic nucleotide-binding" evidence="9">
    <location>
        <begin position="985"/>
        <end position="1104"/>
    </location>
</feature>
<evidence type="ECO:0000256" key="2">
    <source>
        <dbReference type="ARBA" id="ARBA00020355"/>
    </source>
</evidence>
<keyword evidence="11" id="KW-1185">Reference proteome</keyword>
<keyword evidence="5" id="KW-0677">Repeat</keyword>
<feature type="compositionally biased region" description="Polar residues" evidence="8">
    <location>
        <begin position="814"/>
        <end position="827"/>
    </location>
</feature>
<dbReference type="Proteomes" id="UP001211907">
    <property type="component" value="Unassembled WGS sequence"/>
</dbReference>
<dbReference type="GO" id="GO:0033554">
    <property type="term" value="P:cellular response to stress"/>
    <property type="evidence" value="ECO:0007669"/>
    <property type="project" value="UniProtKB-ARBA"/>
</dbReference>
<dbReference type="CDD" id="cd00038">
    <property type="entry name" value="CAP_ED"/>
    <property type="match status" value="2"/>
</dbReference>
<dbReference type="InterPro" id="IPR008383">
    <property type="entry name" value="API5"/>
</dbReference>
<gene>
    <name evidence="10" type="ORF">HK100_008673</name>
</gene>
<dbReference type="PROSITE" id="PS00888">
    <property type="entry name" value="CNMP_BINDING_1"/>
    <property type="match status" value="1"/>
</dbReference>
<dbReference type="SUPFAM" id="SSF51206">
    <property type="entry name" value="cAMP-binding domain-like"/>
    <property type="match status" value="2"/>
</dbReference>
<keyword evidence="3" id="KW-0597">Phosphoprotein</keyword>
<dbReference type="PANTHER" id="PTHR11635:SF152">
    <property type="entry name" value="CAMP-DEPENDENT PROTEIN KINASE TYPE I REGULATORY SUBUNIT-RELATED"/>
    <property type="match status" value="1"/>
</dbReference>
<dbReference type="GO" id="GO:0005952">
    <property type="term" value="C:cAMP-dependent protein kinase complex"/>
    <property type="evidence" value="ECO:0007669"/>
    <property type="project" value="InterPro"/>
</dbReference>
<dbReference type="SMART" id="SM00100">
    <property type="entry name" value="cNMP"/>
    <property type="match status" value="2"/>
</dbReference>
<dbReference type="InterPro" id="IPR050503">
    <property type="entry name" value="cAMP-dep_PK_reg_su-like"/>
</dbReference>
<dbReference type="Gene3D" id="1.20.890.10">
    <property type="entry name" value="cAMP-dependent protein kinase regulatory subunit, dimerization-anchoring domain"/>
    <property type="match status" value="1"/>
</dbReference>
<sequence length="1111" mass="124569">MEIDDELNEYYDAAERLMNYKKSFDEEAQINKEMRAQANMDFRVVLEAASGNEKLKSLAARGIPQYFQLCPELQFEALDRHLDLCEDDSTIIRYAAIGQLYHFVDKQLSDLPEKAVDILLQLLQTNLTHEFLIVKTCLAQSLLRNASITIATTWSHLASDITSPEFLRARQFAIDTFLGDISRGCDNANLISHLEGIDIFFAAASESVINNSEYFNEWIDEDGLTNLMEPILRLTCDPARTSVREIANYLSRILCSSIEVCKPFDPCLSTAVEQLFTIFNAIVQLCKQHSIKPVSFQNFLLKRVLSNQLLSKFTNSDKELSVLKIFAESVTFGGEFDGTSWINSLLELAKRHIHTDRDDHILSSHTYQKLGESSPFISSTADTTFFLKSMYTAVMKLRGSYAGMDAIPTYLENIFTLVKELLRSPERRTPHARFKDSFEFSWNQSATQKSGIFHNAVITGQQEQQLEQKPNLKQNQKTPSKSITPLEYHIIAASPSARTRKEIAIPVDRIESGGKNFKKITPIVWSTPATPSSTTEDTLLAQSSVDNKLTARKKIPISERIGRKSISTPAEILQPLLQSESKHSAPLSPPSQSSLTASSALLLLNQSHLQINHLNLTVPPLEPALPQQIRTPPQIETTIVGKRKADDAVSQKPTAIKRVTKRGGIFLESIKGIPSVQISDSAMKKHDRISTASMAGDRKNRTNNIHDGSNMESDFAVPAEFPEILKDLNREVLRAQPKDIYQFCATYFHTKLAEQRKELIELAAGIVPEDEVDDGRLNSKILTNIRERKDSDNEIESEDDEESEEEASAPPPVTTNYNRGRRTSVSAESMAPSLDKDFVAVIIPKTDEQKQRIQVSIKNNFLFRSCDEEQYRDVVDAMAEKRVAAGEEVIRQGGIGDFFYVVETGALDVFVSKNGNPPVKVFEYTDGGSFGELALMYNAPRAATVVATADSVLWALDRVTFRRILMENTSRKRRMYEGFLEEVKLLSSLEPYERHKIADVLESQVYNNGETVIKQGDVGEQFYIIESGEASVSKVVDGVQHEYPGLKKGDYFGELALLTEQPRQATIRAIGRLKVATMGKKAFVRLLGPVVDIIKRNANDYAKIKSHIPSN</sequence>
<dbReference type="FunFam" id="2.60.120.10:FF:000006">
    <property type="entry name" value="cAMP-dependent protein kinase type I-alpha regulatory subunit"/>
    <property type="match status" value="1"/>
</dbReference>
<dbReference type="GO" id="GO:0005829">
    <property type="term" value="C:cytosol"/>
    <property type="evidence" value="ECO:0007669"/>
    <property type="project" value="TreeGrafter"/>
</dbReference>
<evidence type="ECO:0000256" key="8">
    <source>
        <dbReference type="SAM" id="MobiDB-lite"/>
    </source>
</evidence>
<dbReference type="InterPro" id="IPR003117">
    <property type="entry name" value="cAMP_dep_PK_reg_su_I/II_a/b"/>
</dbReference>
<comment type="similarity">
    <text evidence="1">Belongs to the cAMP-dependent kinase regulatory chain family.</text>
</comment>
<proteinExistence type="inferred from homology"/>
<accession>A0AAD5XFF5</accession>
<dbReference type="GO" id="GO:0030552">
    <property type="term" value="F:cAMP binding"/>
    <property type="evidence" value="ECO:0007669"/>
    <property type="project" value="UniProtKB-KW"/>
</dbReference>
<dbReference type="GO" id="GO:0034236">
    <property type="term" value="F:protein kinase A catalytic subunit binding"/>
    <property type="evidence" value="ECO:0007669"/>
    <property type="project" value="TreeGrafter"/>
</dbReference>
<keyword evidence="7" id="KW-0114">cAMP</keyword>
<dbReference type="SUPFAM" id="SSF48371">
    <property type="entry name" value="ARM repeat"/>
    <property type="match status" value="1"/>
</dbReference>
<dbReference type="PROSITE" id="PS50042">
    <property type="entry name" value="CNMP_BINDING_3"/>
    <property type="match status" value="2"/>
</dbReference>
<dbReference type="PRINTS" id="PR00103">
    <property type="entry name" value="CAMPKINASE"/>
</dbReference>
<dbReference type="FunFam" id="2.60.120.10:FF:000039">
    <property type="entry name" value="cAMP-dependent protein kinase regulatory subunit"/>
    <property type="match status" value="1"/>
</dbReference>
<dbReference type="Pfam" id="PF00027">
    <property type="entry name" value="cNMP_binding"/>
    <property type="match status" value="2"/>
</dbReference>
<evidence type="ECO:0000313" key="10">
    <source>
        <dbReference type="EMBL" id="KAJ3129358.1"/>
    </source>
</evidence>
<dbReference type="PANTHER" id="PTHR11635">
    <property type="entry name" value="CAMP-DEPENDENT PROTEIN KINASE REGULATORY CHAIN"/>
    <property type="match status" value="1"/>
</dbReference>
<comment type="caution">
    <text evidence="10">The sequence shown here is derived from an EMBL/GenBank/DDBJ whole genome shotgun (WGS) entry which is preliminary data.</text>
</comment>
<feature type="region of interest" description="Disordered" evidence="8">
    <location>
        <begin position="788"/>
        <end position="829"/>
    </location>
</feature>
<dbReference type="GO" id="GO:0004862">
    <property type="term" value="F:cAMP-dependent protein kinase inhibitor activity"/>
    <property type="evidence" value="ECO:0007669"/>
    <property type="project" value="TreeGrafter"/>
</dbReference>
<evidence type="ECO:0000256" key="7">
    <source>
        <dbReference type="ARBA" id="ARBA00023149"/>
    </source>
</evidence>
<feature type="domain" description="Cyclic nucleotide-binding" evidence="9">
    <location>
        <begin position="862"/>
        <end position="982"/>
    </location>
</feature>
<protein>
    <recommendedName>
        <fullName evidence="2">cAMP-dependent protein kinase regulatory subunit</fullName>
    </recommendedName>
</protein>
<reference evidence="10" key="1">
    <citation type="submission" date="2020-05" db="EMBL/GenBank/DDBJ databases">
        <title>Phylogenomic resolution of chytrid fungi.</title>
        <authorList>
            <person name="Stajich J.E."/>
            <person name="Amses K."/>
            <person name="Simmons R."/>
            <person name="Seto K."/>
            <person name="Myers J."/>
            <person name="Bonds A."/>
            <person name="Quandt C.A."/>
            <person name="Barry K."/>
            <person name="Liu P."/>
            <person name="Grigoriev I."/>
            <person name="Longcore J.E."/>
            <person name="James T.Y."/>
        </authorList>
    </citation>
    <scope>NUCLEOTIDE SEQUENCE</scope>
    <source>
        <strain evidence="10">JEL0513</strain>
    </source>
</reference>
<evidence type="ECO:0000256" key="3">
    <source>
        <dbReference type="ARBA" id="ARBA00022553"/>
    </source>
</evidence>
<dbReference type="AlphaFoldDB" id="A0AAD5XFF5"/>
<feature type="compositionally biased region" description="Acidic residues" evidence="8">
    <location>
        <begin position="793"/>
        <end position="807"/>
    </location>
</feature>
<dbReference type="InterPro" id="IPR000595">
    <property type="entry name" value="cNMP-bd_dom"/>
</dbReference>
<dbReference type="InterPro" id="IPR016024">
    <property type="entry name" value="ARM-type_fold"/>
</dbReference>
<dbReference type="SMART" id="SM00394">
    <property type="entry name" value="RIIa"/>
    <property type="match status" value="1"/>
</dbReference>
<dbReference type="GO" id="GO:0005634">
    <property type="term" value="C:nucleus"/>
    <property type="evidence" value="ECO:0007669"/>
    <property type="project" value="TreeGrafter"/>
</dbReference>
<dbReference type="InterPro" id="IPR018490">
    <property type="entry name" value="cNMP-bd_dom_sf"/>
</dbReference>
<dbReference type="Pfam" id="PF05918">
    <property type="entry name" value="API5"/>
    <property type="match status" value="1"/>
</dbReference>
<keyword evidence="4" id="KW-0116">cAMP-binding</keyword>
<dbReference type="Pfam" id="PF02197">
    <property type="entry name" value="RIIa"/>
    <property type="match status" value="1"/>
</dbReference>
<name>A0AAD5XFF5_9FUNG</name>
<organism evidence="10 11">
    <name type="scientific">Physocladia obscura</name>
    <dbReference type="NCBI Taxonomy" id="109957"/>
    <lineage>
        <taxon>Eukaryota</taxon>
        <taxon>Fungi</taxon>
        <taxon>Fungi incertae sedis</taxon>
        <taxon>Chytridiomycota</taxon>
        <taxon>Chytridiomycota incertae sedis</taxon>
        <taxon>Chytridiomycetes</taxon>
        <taxon>Chytridiales</taxon>
        <taxon>Chytriomycetaceae</taxon>
        <taxon>Physocladia</taxon>
    </lineage>
</organism>
<dbReference type="InterPro" id="IPR018488">
    <property type="entry name" value="cNMP-bd_CS"/>
</dbReference>
<dbReference type="PROSITE" id="PS00889">
    <property type="entry name" value="CNMP_BINDING_2"/>
    <property type="match status" value="2"/>
</dbReference>
<evidence type="ECO:0000256" key="5">
    <source>
        <dbReference type="ARBA" id="ARBA00022737"/>
    </source>
</evidence>
<dbReference type="CDD" id="cd12098">
    <property type="entry name" value="DD_R_ScPKA-like"/>
    <property type="match status" value="1"/>
</dbReference>
<evidence type="ECO:0000259" key="9">
    <source>
        <dbReference type="PROSITE" id="PS50042"/>
    </source>
</evidence>
<dbReference type="InterPro" id="IPR014710">
    <property type="entry name" value="RmlC-like_jellyroll"/>
</dbReference>
<dbReference type="SUPFAM" id="SSF47391">
    <property type="entry name" value="Dimerization-anchoring domain of cAMP-dependent PK regulatory subunit"/>
    <property type="match status" value="1"/>
</dbReference>
<evidence type="ECO:0000313" key="11">
    <source>
        <dbReference type="Proteomes" id="UP001211907"/>
    </source>
</evidence>
<keyword evidence="6" id="KW-0547">Nucleotide-binding</keyword>
<dbReference type="Gene3D" id="2.60.120.10">
    <property type="entry name" value="Jelly Rolls"/>
    <property type="match status" value="2"/>
</dbReference>
<evidence type="ECO:0000256" key="6">
    <source>
        <dbReference type="ARBA" id="ARBA00022741"/>
    </source>
</evidence>
<evidence type="ECO:0000256" key="4">
    <source>
        <dbReference type="ARBA" id="ARBA00022566"/>
    </source>
</evidence>